<dbReference type="OrthoDB" id="1493708at2"/>
<keyword evidence="3" id="KW-1185">Reference proteome</keyword>
<reference evidence="2 3" key="1">
    <citation type="submission" date="2018-12" db="EMBL/GenBank/DDBJ databases">
        <title>Flammeovirga pectinis sp. nov., isolated from the gut of the Korean scallop, Patinopecten yessoensis.</title>
        <authorList>
            <person name="Bae J.-W."/>
            <person name="Jeong Y.-S."/>
            <person name="Kang W."/>
        </authorList>
    </citation>
    <scope>NUCLEOTIDE SEQUENCE [LARGE SCALE GENOMIC DNA]</scope>
    <source>
        <strain evidence="2 3">L12M1</strain>
    </source>
</reference>
<dbReference type="KEGG" id="fll:EI427_18650"/>
<evidence type="ECO:0000313" key="2">
    <source>
        <dbReference type="EMBL" id="AZQ64172.1"/>
    </source>
</evidence>
<evidence type="ECO:0000256" key="1">
    <source>
        <dbReference type="SAM" id="SignalP"/>
    </source>
</evidence>
<sequence>MKRLFLILLTLSLITTLPNYTIASNTEVEQDGIEWDGNTFSESDNFDGTFPYSVFANATGSITFSPLLDENDGSIYDLDGIRDDYIKLGYAEVENLPKGLRLEVVPISATRLQITLVDTANYHTDNLDIYNLKLTLLDDAFQNGNASNYSGTSKVYSVNFRNAPPITDSDFEVINSTQFIETSADDGAVEGILVLNLVGGDTLAGIIGQDLVETGFVKPVNIPEGLTLSVIRNSLTEVSISLLGNADNHEDVNDINCGWIFEDSAFLNVSNNVVDFAVSEEYIEIDFSTIEVNLIEDSDFIITSRLPYVENESNDGSVSGSMVLNLTGGDKLNGAIEADLVTLGYVVPNNVPQGLTLSVIKNSDYKVTITLTGNAVNHTIEDDVTFGWTFQDNAFEILNADVIDYAVYLEASGISFMTDDPPLFTDSDFIVVQQGNFKENVINNGTIVGSLELSLTGGDTLSGLVGNDLVALNYITPINIPDGLILKALKTSSTNVIFSLSGTATDHSDQTKNFGYSFKDSAFGEIPASEINFSTISTLSILFHDGYNPEIALTTSLAGNATSFTEREPYDGGFGNMQVHFNLVHDKFIDSVANLIEVNNLPTGLTATFTRTHNKLLIMTVSGTADAHAPSDSITTTITFLDSAFVDFKNTLVAGYTQDIQFKFQEFQGITLDNYSLSENPRNDGSIEGSVIINLLGDETFNGYNGEDFTSLSKVIFSNLPEGLEGNVIRLSDTSLELSFLYSATSHKKEIDDVSNVVISVQNSAFTSTVFPTLVNQTINNFELNFVEAPVTPTLTYSKKVFTEDMDDEGTIENAIVVSLYNATFSDSISTNNIDVDNLPDGYDVELSRITATQLRLSINGSTANHFDNDDVEDLIITFNDNGLGAINNLEITTIENYTFTSKINYSEKYGVYWGDMIFEEDTSTYLGNIKSKQLVQVSNRKTFIGAIGDTLSEYINVANIPTGLSTEIVKVSDQIIELSFTGKATENDYTNTTYNGAIILKKTIFTDEDLTSFENISHQGIQFNFYDTPGVNYSKDYLNESFSFDGSITDSLFLSIQGDIQFVTGNIDLLSASLAQITGTPNGLTAHIELTDSENIIVYFTGNAVDHEDNDDVTVSIQLLDQLFVDGTNAHFFNLQKDININFRDSAPYLVWDANIFTENNIDDGSLVGSKTVTLVGDTFNGTNGSPIYTYSIQNVPDGLTAIITKVDDNNCTLTFTGNATNHNNVDDANDILITFTEEAFVSTDVSAFLGLTNTDYPIELNFNDTPITDSDFVVVSYSQFKENSNNNGVVEGELIMDLTGGDVILGKMGVNLVDQGLVVANNVPNGLTLNVVKNSTTQVKIFFTGNASSSQSTVTFGWTFLDAAFANLPASTIDLAILPSAYQIEFNDPNQSVFDGSTWSNGEPTTKTNVVIDPNVTYTITNDIIVNSVNLGSNSKISVKKDASITVNNDLVNNGVITIENGGFLLQTENSEYQGTGVVEYTVKGTGVETVYNYFSSPFNSHQSFGENIYTYDPTIPQTHSYTELNKGWIAHNGAMVPGQGYTATNVSLKKLSGIPNNKDVTVAVKKGAHTGFNLLGNPYISPIRVDRFIDENGAKGSNLIQSAVYFWDQNTTNGSNLISSDYATFKPGIGGVSGGSADLPNGEIAVGQGFYVEAKSTGNISFTNSMRSSNNQQFFRVKNAADFARMWLNVAHEDGYFNQVLVAFKEDASNEYDAQFDVKKFMGNPGFSLYTGIASTEEKYVINVLDDFDIQSKEIPVGLITAHGGVHKFSVPNWDNMEDIPMLLLDKETGKEYNLEDGEVHINLTAGQYEDRFYLIFEEHSVLSLEDDIKALKLGTSLSQIHFNTSSKIEQVEIYTLDGSHVLSLKDIVPNSSVHHSLKRGLYIISVNQNNKISNYKMALK</sequence>
<gene>
    <name evidence="2" type="ORF">EI427_18650</name>
</gene>
<keyword evidence="1" id="KW-0732">Signal</keyword>
<evidence type="ECO:0000313" key="3">
    <source>
        <dbReference type="Proteomes" id="UP000267268"/>
    </source>
</evidence>
<name>A0A3S9P7V2_9BACT</name>
<proteinExistence type="predicted"/>
<organism evidence="2 3">
    <name type="scientific">Flammeovirga pectinis</name>
    <dbReference type="NCBI Taxonomy" id="2494373"/>
    <lineage>
        <taxon>Bacteria</taxon>
        <taxon>Pseudomonadati</taxon>
        <taxon>Bacteroidota</taxon>
        <taxon>Cytophagia</taxon>
        <taxon>Cytophagales</taxon>
        <taxon>Flammeovirgaceae</taxon>
        <taxon>Flammeovirga</taxon>
    </lineage>
</organism>
<protein>
    <submittedName>
        <fullName evidence="2">T9SS type A sorting domain-containing protein</fullName>
    </submittedName>
</protein>
<dbReference type="Proteomes" id="UP000267268">
    <property type="component" value="Chromosome 1"/>
</dbReference>
<accession>A0A3S9P7V2</accession>
<dbReference type="EMBL" id="CP034562">
    <property type="protein sequence ID" value="AZQ64172.1"/>
    <property type="molecule type" value="Genomic_DNA"/>
</dbReference>
<feature type="chain" id="PRO_5019530540" evidence="1">
    <location>
        <begin position="24"/>
        <end position="1904"/>
    </location>
</feature>
<feature type="signal peptide" evidence="1">
    <location>
        <begin position="1"/>
        <end position="23"/>
    </location>
</feature>
<dbReference type="RefSeq" id="WP_126617594.1">
    <property type="nucleotide sequence ID" value="NZ_CP034562.1"/>
</dbReference>